<gene>
    <name evidence="3" type="ORF">PECAL_5P14450</name>
</gene>
<name>A0A8J2STY0_9STRA</name>
<proteinExistence type="predicted"/>
<dbReference type="Gene3D" id="3.60.10.10">
    <property type="entry name" value="Endonuclease/exonuclease/phosphatase"/>
    <property type="match status" value="1"/>
</dbReference>
<dbReference type="GO" id="GO:0000288">
    <property type="term" value="P:nuclear-transcribed mRNA catabolic process, deadenylation-dependent decay"/>
    <property type="evidence" value="ECO:0007669"/>
    <property type="project" value="TreeGrafter"/>
</dbReference>
<dbReference type="PANTHER" id="PTHR12121:SF37">
    <property type="entry name" value="2',5'-PHOSPHODIESTERASE 12"/>
    <property type="match status" value="1"/>
</dbReference>
<evidence type="ECO:0000313" key="3">
    <source>
        <dbReference type="EMBL" id="CAH0376852.1"/>
    </source>
</evidence>
<dbReference type="AlphaFoldDB" id="A0A8J2STY0"/>
<organism evidence="3 4">
    <name type="scientific">Pelagomonas calceolata</name>
    <dbReference type="NCBI Taxonomy" id="35677"/>
    <lineage>
        <taxon>Eukaryota</taxon>
        <taxon>Sar</taxon>
        <taxon>Stramenopiles</taxon>
        <taxon>Ochrophyta</taxon>
        <taxon>Pelagophyceae</taxon>
        <taxon>Pelagomonadales</taxon>
        <taxon>Pelagomonadaceae</taxon>
        <taxon>Pelagomonas</taxon>
    </lineage>
</organism>
<dbReference type="GO" id="GO:0005739">
    <property type="term" value="C:mitochondrion"/>
    <property type="evidence" value="ECO:0007669"/>
    <property type="project" value="TreeGrafter"/>
</dbReference>
<dbReference type="EMBL" id="CAKKNE010000005">
    <property type="protein sequence ID" value="CAH0376852.1"/>
    <property type="molecule type" value="Genomic_DNA"/>
</dbReference>
<dbReference type="InterPro" id="IPR005135">
    <property type="entry name" value="Endo/exonuclease/phosphatase"/>
</dbReference>
<protein>
    <recommendedName>
        <fullName evidence="2">Endonuclease/exonuclease/phosphatase domain-containing protein</fullName>
    </recommendedName>
</protein>
<sequence>MAALAQAAQLRTAAPLSNLRGDLVVASYNLLAPCFVRPVDARTGTIQEFAAFKWCDDAVLEWPRRRDALAQTLRQIPQDCDVICLQEVEFEKEGDKRVPPAWLTDALAGFEIIACKASILERNAKRNLRVVGKDVAVASAVAVAVGRGWSVAWTGEHNGTTEVLVGVEKDGVGHVAVASVHLDAGSEDKRVQLLGATLAAARARMGGGRNLRVIVAGDMNAEFKVGSALGAVVSPEDGDAADAIRECTVALRHSPDASELEAWAELRRIARFDIQKTLRSGLLGRVPTGATRCGYDHEVAGSTAMRAWSLDHLLYSPATLAPVARWATLEADAASLASGLPNASWPSDHLPVAAAFSVAYPSGPLSEAATAGLRRLAQAEADANAAYAAADADDAAADAAEKPPKGGGKKQRQRCKPTPEAIERKRRRRQRRQDHHAALGARRAEFVAALDEHDYDALEARALLLRLEHHISCKAPDALETWAAATLEPVEDLL</sequence>
<reference evidence="3" key="1">
    <citation type="submission" date="2021-11" db="EMBL/GenBank/DDBJ databases">
        <authorList>
            <consortium name="Genoscope - CEA"/>
            <person name="William W."/>
        </authorList>
    </citation>
    <scope>NUCLEOTIDE SEQUENCE</scope>
</reference>
<evidence type="ECO:0000256" key="1">
    <source>
        <dbReference type="SAM" id="MobiDB-lite"/>
    </source>
</evidence>
<keyword evidence="4" id="KW-1185">Reference proteome</keyword>
<evidence type="ECO:0000313" key="4">
    <source>
        <dbReference type="Proteomes" id="UP000789595"/>
    </source>
</evidence>
<dbReference type="Pfam" id="PF03372">
    <property type="entry name" value="Exo_endo_phos"/>
    <property type="match status" value="1"/>
</dbReference>
<comment type="caution">
    <text evidence="3">The sequence shown here is derived from an EMBL/GenBank/DDBJ whole genome shotgun (WGS) entry which is preliminary data.</text>
</comment>
<dbReference type="SUPFAM" id="SSF56219">
    <property type="entry name" value="DNase I-like"/>
    <property type="match status" value="1"/>
</dbReference>
<dbReference type="Proteomes" id="UP000789595">
    <property type="component" value="Unassembled WGS sequence"/>
</dbReference>
<dbReference type="GO" id="GO:0000175">
    <property type="term" value="F:3'-5'-RNA exonuclease activity"/>
    <property type="evidence" value="ECO:0007669"/>
    <property type="project" value="TreeGrafter"/>
</dbReference>
<feature type="domain" description="Endonuclease/exonuclease/phosphatase" evidence="2">
    <location>
        <begin position="57"/>
        <end position="349"/>
    </location>
</feature>
<dbReference type="PANTHER" id="PTHR12121">
    <property type="entry name" value="CARBON CATABOLITE REPRESSOR PROTEIN 4"/>
    <property type="match status" value="1"/>
</dbReference>
<accession>A0A8J2STY0</accession>
<dbReference type="OrthoDB" id="206205at2759"/>
<dbReference type="InterPro" id="IPR036691">
    <property type="entry name" value="Endo/exonu/phosph_ase_sf"/>
</dbReference>
<evidence type="ECO:0000259" key="2">
    <source>
        <dbReference type="Pfam" id="PF03372"/>
    </source>
</evidence>
<dbReference type="InterPro" id="IPR050410">
    <property type="entry name" value="CCR4/nocturin_mRNA_transcr"/>
</dbReference>
<feature type="region of interest" description="Disordered" evidence="1">
    <location>
        <begin position="395"/>
        <end position="438"/>
    </location>
</feature>
<feature type="compositionally biased region" description="Basic residues" evidence="1">
    <location>
        <begin position="424"/>
        <end position="434"/>
    </location>
</feature>